<accession>A0A550CNU3</accession>
<sequence>MCSTGEDVRHLRRRSLEYLASLLPVDIAIIQAGNILQTSGTIPDQDDVPLDFYPVIDAIAHEVDALWLIPCIVYMLHNHMSDPSIHDHLSTMPTPFAISLISQLHKTSRLISQHFSPGRLVLIRHACEQLSCTPGWVDLDKWMTALHEDPLRFYSSTNVEGVEPDGSGDELELAESMCDSCCQTMRAYVALECTAFWDELPACLGLPAWRDLLSARAMDLAIPISLREDGSGGLGAEDAYVVRDCACVHERYTIFLQTRLHAFLYTRIQLATLPVKREFKDSARDMSHHCDLGGASATIRPLEP</sequence>
<reference evidence="1 2" key="1">
    <citation type="journal article" date="2019" name="New Phytol.">
        <title>Comparative genomics reveals unique wood-decay strategies and fruiting body development in the Schizophyllaceae.</title>
        <authorList>
            <person name="Almasi E."/>
            <person name="Sahu N."/>
            <person name="Krizsan K."/>
            <person name="Balint B."/>
            <person name="Kovacs G.M."/>
            <person name="Kiss B."/>
            <person name="Cseklye J."/>
            <person name="Drula E."/>
            <person name="Henrissat B."/>
            <person name="Nagy I."/>
            <person name="Chovatia M."/>
            <person name="Adam C."/>
            <person name="LaButti K."/>
            <person name="Lipzen A."/>
            <person name="Riley R."/>
            <person name="Grigoriev I.V."/>
            <person name="Nagy L.G."/>
        </authorList>
    </citation>
    <scope>NUCLEOTIDE SEQUENCE [LARGE SCALE GENOMIC DNA]</scope>
    <source>
        <strain evidence="1 2">NL-1724</strain>
    </source>
</reference>
<gene>
    <name evidence="1" type="ORF">BD626DRAFT_159094</name>
</gene>
<name>A0A550CNU3_9AGAR</name>
<evidence type="ECO:0000313" key="1">
    <source>
        <dbReference type="EMBL" id="TRM66480.1"/>
    </source>
</evidence>
<evidence type="ECO:0000313" key="2">
    <source>
        <dbReference type="Proteomes" id="UP000320762"/>
    </source>
</evidence>
<dbReference type="AlphaFoldDB" id="A0A550CNU3"/>
<keyword evidence="2" id="KW-1185">Reference proteome</keyword>
<organism evidence="1 2">
    <name type="scientific">Schizophyllum amplum</name>
    <dbReference type="NCBI Taxonomy" id="97359"/>
    <lineage>
        <taxon>Eukaryota</taxon>
        <taxon>Fungi</taxon>
        <taxon>Dikarya</taxon>
        <taxon>Basidiomycota</taxon>
        <taxon>Agaricomycotina</taxon>
        <taxon>Agaricomycetes</taxon>
        <taxon>Agaricomycetidae</taxon>
        <taxon>Agaricales</taxon>
        <taxon>Schizophyllaceae</taxon>
        <taxon>Schizophyllum</taxon>
    </lineage>
</organism>
<proteinExistence type="predicted"/>
<dbReference type="EMBL" id="VDMD01000003">
    <property type="protein sequence ID" value="TRM66480.1"/>
    <property type="molecule type" value="Genomic_DNA"/>
</dbReference>
<protein>
    <submittedName>
        <fullName evidence="1">Uncharacterized protein</fullName>
    </submittedName>
</protein>
<comment type="caution">
    <text evidence="1">The sequence shown here is derived from an EMBL/GenBank/DDBJ whole genome shotgun (WGS) entry which is preliminary data.</text>
</comment>
<dbReference type="Proteomes" id="UP000320762">
    <property type="component" value="Unassembled WGS sequence"/>
</dbReference>